<evidence type="ECO:0000256" key="2">
    <source>
        <dbReference type="SAM" id="SignalP"/>
    </source>
</evidence>
<dbReference type="RefSeq" id="WP_284299905.1">
    <property type="nucleotide sequence ID" value="NZ_BSVA01000001.1"/>
</dbReference>
<dbReference type="InterPro" id="IPR058923">
    <property type="entry name" value="RCC1-like_dom"/>
</dbReference>
<keyword evidence="5" id="KW-1185">Reference proteome</keyword>
<dbReference type="Pfam" id="PF25390">
    <property type="entry name" value="WD40_RLD"/>
    <property type="match status" value="1"/>
</dbReference>
<dbReference type="PROSITE" id="PS50012">
    <property type="entry name" value="RCC1_3"/>
    <property type="match status" value="5"/>
</dbReference>
<protein>
    <recommendedName>
        <fullName evidence="3">RCC1-like domain-containing protein</fullName>
    </recommendedName>
</protein>
<dbReference type="InterPro" id="IPR051210">
    <property type="entry name" value="Ub_ligase/GEF_domain"/>
</dbReference>
<sequence>MRRVWAVIGALALVVTVAPVAHTGASFTAQAVSPGGTTTTAVLPPPAVAAESSAMGLAQLSWDEPTIRPEVASTFTVERTIDGQTTAIDVGDGLTGDGMTVPPLGLAATPVTQISANLSSCAIAGGEVYCWGGSLFMSGPDAENVWTPMRMLGELEGHVATRVSVGPHHACAVADGAAYCWGNNTLGRLGDGTMTSRLAPAKVGGALAGKVVTDISAGASGTCAVADSRAYCWGDGGLGQLGDGLGQWSLVPVAVRGALEDTDVTSIATGSATSCAVVEGAAYCWGWNAAGQLGDDTRVNRMMPVAVSTEGVLGGLVVTQVAVAERHSCALAAARVFCWGENVYGRLGDGTVASSDVPVAVDTSGVLAGREVTAVTLGSRYGCALAGGRPFCWGANSSGERGDGAATGDRLAPVAVTAISGTVTDFTAGGSTRALSSRGWPAVGARGVRAVSAMARRRAR</sequence>
<comment type="caution">
    <text evidence="4">The sequence shown here is derived from an EMBL/GenBank/DDBJ whole genome shotgun (WGS) entry which is preliminary data.</text>
</comment>
<evidence type="ECO:0000259" key="3">
    <source>
        <dbReference type="Pfam" id="PF25390"/>
    </source>
</evidence>
<accession>A0ABQ6JVJ9</accession>
<dbReference type="PANTHER" id="PTHR22870:SF408">
    <property type="entry name" value="OS09G0560450 PROTEIN"/>
    <property type="match status" value="1"/>
</dbReference>
<reference evidence="5" key="1">
    <citation type="journal article" date="2019" name="Int. J. Syst. Evol. Microbiol.">
        <title>The Global Catalogue of Microorganisms (GCM) 10K type strain sequencing project: providing services to taxonomists for standard genome sequencing and annotation.</title>
        <authorList>
            <consortium name="The Broad Institute Genomics Platform"/>
            <consortium name="The Broad Institute Genome Sequencing Center for Infectious Disease"/>
            <person name="Wu L."/>
            <person name="Ma J."/>
        </authorList>
    </citation>
    <scope>NUCLEOTIDE SEQUENCE [LARGE SCALE GENOMIC DNA]</scope>
    <source>
        <strain evidence="5">NBRC 108755</strain>
    </source>
</reference>
<proteinExistence type="predicted"/>
<keyword evidence="2" id="KW-0732">Signal</keyword>
<dbReference type="InterPro" id="IPR009091">
    <property type="entry name" value="RCC1/BLIP-II"/>
</dbReference>
<dbReference type="PANTHER" id="PTHR22870">
    <property type="entry name" value="REGULATOR OF CHROMOSOME CONDENSATION"/>
    <property type="match status" value="1"/>
</dbReference>
<dbReference type="Gene3D" id="2.130.10.30">
    <property type="entry name" value="Regulator of chromosome condensation 1/beta-lactamase-inhibitor protein II"/>
    <property type="match status" value="2"/>
</dbReference>
<feature type="domain" description="RCC1-like" evidence="3">
    <location>
        <begin position="153"/>
        <end position="432"/>
    </location>
</feature>
<feature type="chain" id="PRO_5047480068" description="RCC1-like domain-containing protein" evidence="2">
    <location>
        <begin position="32"/>
        <end position="460"/>
    </location>
</feature>
<evidence type="ECO:0000313" key="5">
    <source>
        <dbReference type="Proteomes" id="UP001157069"/>
    </source>
</evidence>
<dbReference type="InterPro" id="IPR000408">
    <property type="entry name" value="Reg_chr_condens"/>
</dbReference>
<dbReference type="SUPFAM" id="SSF50985">
    <property type="entry name" value="RCC1/BLIP-II"/>
    <property type="match status" value="1"/>
</dbReference>
<gene>
    <name evidence="4" type="ORF">GCM10025869_20450</name>
</gene>
<name>A0ABQ6JVJ9_9MICO</name>
<organism evidence="4 5">
    <name type="scientific">Homoserinibacter gongjuensis</name>
    <dbReference type="NCBI Taxonomy" id="1162968"/>
    <lineage>
        <taxon>Bacteria</taxon>
        <taxon>Bacillati</taxon>
        <taxon>Actinomycetota</taxon>
        <taxon>Actinomycetes</taxon>
        <taxon>Micrococcales</taxon>
        <taxon>Microbacteriaceae</taxon>
        <taxon>Homoserinibacter</taxon>
    </lineage>
</organism>
<dbReference type="EMBL" id="BSVA01000001">
    <property type="protein sequence ID" value="GMA91516.1"/>
    <property type="molecule type" value="Genomic_DNA"/>
</dbReference>
<feature type="signal peptide" evidence="2">
    <location>
        <begin position="1"/>
        <end position="31"/>
    </location>
</feature>
<evidence type="ECO:0000313" key="4">
    <source>
        <dbReference type="EMBL" id="GMA91516.1"/>
    </source>
</evidence>
<dbReference type="Proteomes" id="UP001157069">
    <property type="component" value="Unassembled WGS sequence"/>
</dbReference>
<evidence type="ECO:0000256" key="1">
    <source>
        <dbReference type="ARBA" id="ARBA00022737"/>
    </source>
</evidence>
<keyword evidence="1" id="KW-0677">Repeat</keyword>